<evidence type="ECO:0000256" key="2">
    <source>
        <dbReference type="ARBA" id="ARBA00023157"/>
    </source>
</evidence>
<dbReference type="CDD" id="cd14859">
    <property type="entry name" value="PMEI_like"/>
    <property type="match status" value="1"/>
</dbReference>
<keyword evidence="2" id="KW-1015">Disulfide bond</keyword>
<dbReference type="GO" id="GO:0004857">
    <property type="term" value="F:enzyme inhibitor activity"/>
    <property type="evidence" value="ECO:0007669"/>
    <property type="project" value="InterPro"/>
</dbReference>
<dbReference type="KEGG" id="zju:107421621"/>
<proteinExistence type="inferred from homology"/>
<dbReference type="Gene3D" id="1.20.140.40">
    <property type="entry name" value="Invertase/pectin methylesterase inhibitor family protein"/>
    <property type="match status" value="1"/>
</dbReference>
<gene>
    <name evidence="7" type="primary">LOC107421621</name>
</gene>
<dbReference type="SUPFAM" id="SSF101148">
    <property type="entry name" value="Plant invertase/pectin methylesterase inhibitor"/>
    <property type="match status" value="1"/>
</dbReference>
<evidence type="ECO:0000259" key="5">
    <source>
        <dbReference type="SMART" id="SM00856"/>
    </source>
</evidence>
<dbReference type="GeneID" id="107421621"/>
<accession>A0A6P4A0S6</accession>
<dbReference type="NCBIfam" id="TIGR01614">
    <property type="entry name" value="PME_inhib"/>
    <property type="match status" value="1"/>
</dbReference>
<reference evidence="7" key="1">
    <citation type="submission" date="2025-08" db="UniProtKB">
        <authorList>
            <consortium name="RefSeq"/>
        </authorList>
    </citation>
    <scope>IDENTIFICATION</scope>
    <source>
        <tissue evidence="7">Seedling</tissue>
    </source>
</reference>
<evidence type="ECO:0000256" key="1">
    <source>
        <dbReference type="ARBA" id="ARBA00022729"/>
    </source>
</evidence>
<protein>
    <submittedName>
        <fullName evidence="7">Cell wall / vacuolar inhibitor of fructosidase 2</fullName>
    </submittedName>
</protein>
<dbReference type="RefSeq" id="XP_015886386.2">
    <property type="nucleotide sequence ID" value="XM_016030900.2"/>
</dbReference>
<dbReference type="AlphaFoldDB" id="A0A6P4A0S6"/>
<organism evidence="6 7">
    <name type="scientific">Ziziphus jujuba</name>
    <name type="common">Chinese jujube</name>
    <name type="synonym">Ziziphus sativa</name>
    <dbReference type="NCBI Taxonomy" id="326968"/>
    <lineage>
        <taxon>Eukaryota</taxon>
        <taxon>Viridiplantae</taxon>
        <taxon>Streptophyta</taxon>
        <taxon>Embryophyta</taxon>
        <taxon>Tracheophyta</taxon>
        <taxon>Spermatophyta</taxon>
        <taxon>Magnoliopsida</taxon>
        <taxon>eudicotyledons</taxon>
        <taxon>Gunneridae</taxon>
        <taxon>Pentapetalae</taxon>
        <taxon>rosids</taxon>
        <taxon>fabids</taxon>
        <taxon>Rosales</taxon>
        <taxon>Rhamnaceae</taxon>
        <taxon>Paliureae</taxon>
        <taxon>Ziziphus</taxon>
    </lineage>
</organism>
<name>A0A6P4A0S6_ZIZJJ</name>
<dbReference type="InParanoid" id="A0A6P4A0S6"/>
<feature type="signal peptide" evidence="4">
    <location>
        <begin position="1"/>
        <end position="25"/>
    </location>
</feature>
<evidence type="ECO:0000256" key="4">
    <source>
        <dbReference type="SAM" id="SignalP"/>
    </source>
</evidence>
<dbReference type="Proteomes" id="UP001652623">
    <property type="component" value="Chromosome 5"/>
</dbReference>
<dbReference type="InterPro" id="IPR035513">
    <property type="entry name" value="Invertase/methylesterase_inhib"/>
</dbReference>
<evidence type="ECO:0000256" key="3">
    <source>
        <dbReference type="ARBA" id="ARBA00038471"/>
    </source>
</evidence>
<dbReference type="SMART" id="SM00856">
    <property type="entry name" value="PMEI"/>
    <property type="match status" value="1"/>
</dbReference>
<feature type="domain" description="Pectinesterase inhibitor" evidence="5">
    <location>
        <begin position="25"/>
        <end position="170"/>
    </location>
</feature>
<keyword evidence="6" id="KW-1185">Reference proteome</keyword>
<dbReference type="PANTHER" id="PTHR35357">
    <property type="entry name" value="OS02G0537100 PROTEIN"/>
    <property type="match status" value="1"/>
</dbReference>
<dbReference type="PANTHER" id="PTHR35357:SF8">
    <property type="entry name" value="OS01G0111000 PROTEIN"/>
    <property type="match status" value="1"/>
</dbReference>
<sequence length="177" mass="19046">MASFSLLFVTIVLSLMLPFLSPIAANEALIEKTCHTTPYYDLCLSTLHSDSSSGNANTKGLVEIIVRKAEESVADTAAFIADHLKKNATEYGQAGPLCEDHYNSAKQSLQESLNDLQANQFDAAGIKSSEARESAKTCGSDFGRIGLDYPSELAQREDMLEKLCDIASAIISSSFVA</sequence>
<evidence type="ECO:0000313" key="6">
    <source>
        <dbReference type="Proteomes" id="UP001652623"/>
    </source>
</evidence>
<dbReference type="Pfam" id="PF04043">
    <property type="entry name" value="PMEI"/>
    <property type="match status" value="1"/>
</dbReference>
<keyword evidence="1 4" id="KW-0732">Signal</keyword>
<feature type="chain" id="PRO_5046376863" evidence="4">
    <location>
        <begin position="26"/>
        <end position="177"/>
    </location>
</feature>
<dbReference type="InterPro" id="IPR006501">
    <property type="entry name" value="Pectinesterase_inhib_dom"/>
</dbReference>
<evidence type="ECO:0000313" key="7">
    <source>
        <dbReference type="RefSeq" id="XP_015886386.2"/>
    </source>
</evidence>
<comment type="similarity">
    <text evidence="3">Belongs to the PMEI family.</text>
</comment>